<accession>A0A1G2R2H6</accession>
<dbReference type="AlphaFoldDB" id="A0A1G2R2H6"/>
<evidence type="ECO:0000259" key="7">
    <source>
        <dbReference type="SMART" id="SM00842"/>
    </source>
</evidence>
<keyword evidence="4 5" id="KW-0131">Cell cycle</keyword>
<dbReference type="Pfam" id="PF14450">
    <property type="entry name" value="FtsA"/>
    <property type="match status" value="1"/>
</dbReference>
<name>A0A1G2R2H6_9BACT</name>
<keyword evidence="1 5" id="KW-1003">Cell membrane</keyword>
<dbReference type="Gene3D" id="3.30.420.40">
    <property type="match status" value="2"/>
</dbReference>
<organism evidence="8 9">
    <name type="scientific">Candidatus Wildermuthbacteria bacterium RIFCSPHIGHO2_02_FULL_47_17</name>
    <dbReference type="NCBI Taxonomy" id="1802452"/>
    <lineage>
        <taxon>Bacteria</taxon>
        <taxon>Candidatus Wildermuthiibacteriota</taxon>
    </lineage>
</organism>
<dbReference type="HAMAP" id="MF_02033">
    <property type="entry name" value="FtsA"/>
    <property type="match status" value="1"/>
</dbReference>
<comment type="subcellular location">
    <subcellularLocation>
        <location evidence="5">Cell membrane</location>
        <topology evidence="5">Peripheral membrane protein</topology>
        <orientation evidence="5">Cytoplasmic side</orientation>
    </subcellularLocation>
    <text evidence="5">Localizes to the Z ring in an FtsZ-dependent manner. Targeted to the membrane through a conserved C-terminal amphipathic helix.</text>
</comment>
<comment type="similarity">
    <text evidence="5 6">Belongs to the FtsA/MreB family.</text>
</comment>
<dbReference type="InterPro" id="IPR043129">
    <property type="entry name" value="ATPase_NBD"/>
</dbReference>
<dbReference type="PANTHER" id="PTHR32432">
    <property type="entry name" value="CELL DIVISION PROTEIN FTSA-RELATED"/>
    <property type="match status" value="1"/>
</dbReference>
<dbReference type="CDD" id="cd24048">
    <property type="entry name" value="ASKHA_NBD_FtsA"/>
    <property type="match status" value="1"/>
</dbReference>
<proteinExistence type="inferred from homology"/>
<dbReference type="SUPFAM" id="SSF53067">
    <property type="entry name" value="Actin-like ATPase domain"/>
    <property type="match status" value="2"/>
</dbReference>
<evidence type="ECO:0000256" key="1">
    <source>
        <dbReference type="ARBA" id="ARBA00022475"/>
    </source>
</evidence>
<dbReference type="InterPro" id="IPR003494">
    <property type="entry name" value="SHS2_FtsA"/>
</dbReference>
<evidence type="ECO:0000256" key="5">
    <source>
        <dbReference type="HAMAP-Rule" id="MF_02033"/>
    </source>
</evidence>
<dbReference type="GO" id="GO:0009898">
    <property type="term" value="C:cytoplasmic side of plasma membrane"/>
    <property type="evidence" value="ECO:0007669"/>
    <property type="project" value="UniProtKB-UniRule"/>
</dbReference>
<protein>
    <recommendedName>
        <fullName evidence="5 6">Cell division protein FtsA</fullName>
    </recommendedName>
</protein>
<comment type="function">
    <text evidence="5 6">Cell division protein that is involved in the assembly of the Z ring. May serve as a membrane anchor for the Z ring.</text>
</comment>
<evidence type="ECO:0000313" key="8">
    <source>
        <dbReference type="EMBL" id="OHA66993.1"/>
    </source>
</evidence>
<gene>
    <name evidence="5" type="primary">ftsA</name>
    <name evidence="8" type="ORF">A3D59_01545</name>
</gene>
<evidence type="ECO:0000256" key="4">
    <source>
        <dbReference type="ARBA" id="ARBA00023306"/>
    </source>
</evidence>
<dbReference type="NCBIfam" id="TIGR01174">
    <property type="entry name" value="ftsA"/>
    <property type="match status" value="1"/>
</dbReference>
<dbReference type="InterPro" id="IPR050696">
    <property type="entry name" value="FtsA/MreB"/>
</dbReference>
<reference evidence="8 9" key="1">
    <citation type="journal article" date="2016" name="Nat. Commun.">
        <title>Thousands of microbial genomes shed light on interconnected biogeochemical processes in an aquifer system.</title>
        <authorList>
            <person name="Anantharaman K."/>
            <person name="Brown C.T."/>
            <person name="Hug L.A."/>
            <person name="Sharon I."/>
            <person name="Castelle C.J."/>
            <person name="Probst A.J."/>
            <person name="Thomas B.C."/>
            <person name="Singh A."/>
            <person name="Wilkins M.J."/>
            <person name="Karaoz U."/>
            <person name="Brodie E.L."/>
            <person name="Williams K.H."/>
            <person name="Hubbard S.S."/>
            <person name="Banfield J.F."/>
        </authorList>
    </citation>
    <scope>NUCLEOTIDE SEQUENCE [LARGE SCALE GENOMIC DNA]</scope>
</reference>
<dbReference type="Proteomes" id="UP000179258">
    <property type="component" value="Unassembled WGS sequence"/>
</dbReference>
<dbReference type="EMBL" id="MHTX01000047">
    <property type="protein sequence ID" value="OHA66993.1"/>
    <property type="molecule type" value="Genomic_DNA"/>
</dbReference>
<dbReference type="PIRSF" id="PIRSF003101">
    <property type="entry name" value="FtsA"/>
    <property type="match status" value="1"/>
</dbReference>
<dbReference type="SMART" id="SM00842">
    <property type="entry name" value="FtsA"/>
    <property type="match status" value="1"/>
</dbReference>
<comment type="subunit">
    <text evidence="5">Self-interacts. Interacts with FtsZ.</text>
</comment>
<keyword evidence="3 5" id="KW-0472">Membrane</keyword>
<comment type="caution">
    <text evidence="8">The sequence shown here is derived from an EMBL/GenBank/DDBJ whole genome shotgun (WGS) entry which is preliminary data.</text>
</comment>
<feature type="domain" description="SHS2" evidence="7">
    <location>
        <begin position="7"/>
        <end position="196"/>
    </location>
</feature>
<sequence length="434" mass="46478">MAKSNIVTALDIGTSAIKGLQIRFYDGTGEPELLGTAQSPSGGVRKGVVVDHQEVAEIVKKVLDELFAVSRQKIGGIFVNIGGSHLFLTSSQGGVAVSRADQRISREDLDRVLAAAQALSLPANKEILDAWPKEFAVDQERGIKEPLGMKGIRLEVEILAVCGFSPYVKNVSDAVLGSGYQIYDVIPSPIAAAKSILSPRQRELGCAVVDIGARTTDFSVFEEGELIHAAVFPVGSANITDDIAIGLKIDIDSAEKIKKEFGLPLVKTGIKQFSLTRAKSHKIGKERKAKSALKRGRDKKSGKIIEVEISPGSFAAFPQKAFAGIVEARLHDIFDAVNRELKKISRQELLPAGVFLTGGGAQMAHIVDVAKRELKLPCSVGLAHGIRGLQEDPSWTAACGLALHGFEADAGRTPRFVTSALGDKIKGWLKMFIP</sequence>
<dbReference type="InterPro" id="IPR020823">
    <property type="entry name" value="Cell_div_FtsA"/>
</dbReference>
<evidence type="ECO:0000256" key="3">
    <source>
        <dbReference type="ARBA" id="ARBA00023136"/>
    </source>
</evidence>
<evidence type="ECO:0000313" key="9">
    <source>
        <dbReference type="Proteomes" id="UP000179258"/>
    </source>
</evidence>
<dbReference type="PANTHER" id="PTHR32432:SF4">
    <property type="entry name" value="CELL DIVISION PROTEIN FTSA"/>
    <property type="match status" value="1"/>
</dbReference>
<dbReference type="GO" id="GO:0032153">
    <property type="term" value="C:cell division site"/>
    <property type="evidence" value="ECO:0007669"/>
    <property type="project" value="UniProtKB-UniRule"/>
</dbReference>
<dbReference type="Gene3D" id="3.30.1490.110">
    <property type="match status" value="1"/>
</dbReference>
<evidence type="ECO:0000256" key="6">
    <source>
        <dbReference type="PIRNR" id="PIRNR003101"/>
    </source>
</evidence>
<dbReference type="Pfam" id="PF02491">
    <property type="entry name" value="SHS2_FTSA"/>
    <property type="match status" value="1"/>
</dbReference>
<dbReference type="GO" id="GO:0043093">
    <property type="term" value="P:FtsZ-dependent cytokinesis"/>
    <property type="evidence" value="ECO:0007669"/>
    <property type="project" value="UniProtKB-UniRule"/>
</dbReference>
<keyword evidence="2 5" id="KW-0132">Cell division</keyword>
<evidence type="ECO:0000256" key="2">
    <source>
        <dbReference type="ARBA" id="ARBA00022618"/>
    </source>
</evidence>